<dbReference type="InterPro" id="IPR027474">
    <property type="entry name" value="L-asparaginase_N"/>
</dbReference>
<accession>Q2PYK7</accession>
<sequence>MAAKRLNYCAPGANRNNVMKLHILAVGGTIDKVYFDALSDYKIGPPAAAEILQRINVNFDYDVSQVISKDSLDMTDADREEILAAVQAHPAKHVIITHGTDTMVDTGQVLKQALGKTVVIMGAMQPAIMKLTDADFNLGVAVAAVQALPEGVYLCMSGRIYDVDRVAKNRSESQFQDL</sequence>
<dbReference type="AlphaFoldDB" id="Q2PYK7"/>
<dbReference type="Pfam" id="PF00710">
    <property type="entry name" value="Asparaginase"/>
    <property type="match status" value="1"/>
</dbReference>
<proteinExistence type="predicted"/>
<feature type="active site" description="O-isoaspartyl threonine intermediate" evidence="1">
    <location>
        <position position="29"/>
    </location>
</feature>
<dbReference type="GO" id="GO:0004067">
    <property type="term" value="F:asparaginase activity"/>
    <property type="evidence" value="ECO:0007669"/>
    <property type="project" value="UniProtKB-UniRule"/>
</dbReference>
<dbReference type="PIRSF" id="PIRSF500176">
    <property type="entry name" value="L_ASNase"/>
    <property type="match status" value="1"/>
</dbReference>
<dbReference type="PANTHER" id="PTHR11707:SF28">
    <property type="entry name" value="60 KDA LYSOPHOSPHOLIPASE"/>
    <property type="match status" value="1"/>
</dbReference>
<dbReference type="InterPro" id="IPR037152">
    <property type="entry name" value="L-asparaginase_N_sf"/>
</dbReference>
<dbReference type="Gene3D" id="3.40.50.1170">
    <property type="entry name" value="L-asparaginase, N-terminal domain"/>
    <property type="match status" value="1"/>
</dbReference>
<feature type="binding site" evidence="2">
    <location>
        <position position="71"/>
    </location>
    <ligand>
        <name>substrate</name>
    </ligand>
</feature>
<organism evidence="4">
    <name type="scientific">uncultured marine bacterium Ant4D3</name>
    <dbReference type="NCBI Taxonomy" id="360423"/>
    <lineage>
        <taxon>Bacteria</taxon>
        <taxon>environmental samples</taxon>
    </lineage>
</organism>
<name>Q2PYK7_9BACT</name>
<dbReference type="SUPFAM" id="SSF53774">
    <property type="entry name" value="Glutaminase/Asparaginase"/>
    <property type="match status" value="1"/>
</dbReference>
<dbReference type="InterPro" id="IPR006034">
    <property type="entry name" value="Asparaginase/glutaminase-like"/>
</dbReference>
<evidence type="ECO:0000259" key="3">
    <source>
        <dbReference type="Pfam" id="PF00710"/>
    </source>
</evidence>
<evidence type="ECO:0000313" key="4">
    <source>
        <dbReference type="EMBL" id="ABC25220.1"/>
    </source>
</evidence>
<dbReference type="EMBL" id="DQ295237">
    <property type="protein sequence ID" value="ABC25220.1"/>
    <property type="molecule type" value="Genomic_DNA"/>
</dbReference>
<dbReference type="PANTHER" id="PTHR11707">
    <property type="entry name" value="L-ASPARAGINASE"/>
    <property type="match status" value="1"/>
</dbReference>
<reference evidence="4" key="1">
    <citation type="journal article" date="2006" name="Appl. Environ. Microbiol.">
        <title>Comparative genomics of DNA fragments from six Antarctic marine planktonic bacteria.</title>
        <authorList>
            <person name="Grzymski J.J."/>
            <person name="Carter B.J."/>
            <person name="DeLong E.F."/>
            <person name="Feldman R.A."/>
            <person name="Ghadiri A."/>
            <person name="Murray A.E."/>
        </authorList>
    </citation>
    <scope>NUCLEOTIDE SEQUENCE</scope>
</reference>
<feature type="binding site" evidence="2">
    <location>
        <begin position="100"/>
        <end position="101"/>
    </location>
    <ligand>
        <name>substrate</name>
    </ligand>
</feature>
<dbReference type="InterPro" id="IPR036152">
    <property type="entry name" value="Asp/glu_Ase-like_sf"/>
</dbReference>
<evidence type="ECO:0000256" key="1">
    <source>
        <dbReference type="PIRSR" id="PIRSR001220-1"/>
    </source>
</evidence>
<dbReference type="PRINTS" id="PR00139">
    <property type="entry name" value="ASNGLNASE"/>
</dbReference>
<feature type="domain" description="L-asparaginase N-terminal" evidence="3">
    <location>
        <begin position="20"/>
        <end position="173"/>
    </location>
</feature>
<evidence type="ECO:0000256" key="2">
    <source>
        <dbReference type="PIRSR" id="PIRSR001220-2"/>
    </source>
</evidence>
<dbReference type="PIRSF" id="PIRSF001220">
    <property type="entry name" value="L-ASNase_gatD"/>
    <property type="match status" value="1"/>
</dbReference>
<dbReference type="PROSITE" id="PS51732">
    <property type="entry name" value="ASN_GLN_ASE_3"/>
    <property type="match status" value="1"/>
</dbReference>
<protein>
    <submittedName>
        <fullName evidence="4">Asparaginase</fullName>
    </submittedName>
</protein>